<dbReference type="EMBL" id="CP111015">
    <property type="protein sequence ID" value="WAR01764.1"/>
    <property type="molecule type" value="Genomic_DNA"/>
</dbReference>
<sequence length="60" mass="7194">MKRVAKGPESFKVNNVSRSEHYSAKCSYCNSFQKDVNMQPTKSDRFYYKYKVRVHLIYVH</sequence>
<protein>
    <submittedName>
        <fullName evidence="1">Uncharacterized protein</fullName>
    </submittedName>
</protein>
<evidence type="ECO:0000313" key="1">
    <source>
        <dbReference type="EMBL" id="WAR01764.1"/>
    </source>
</evidence>
<name>A0ABY7DXL8_MYAAR</name>
<evidence type="ECO:0000313" key="2">
    <source>
        <dbReference type="Proteomes" id="UP001164746"/>
    </source>
</evidence>
<accession>A0ABY7DXL8</accession>
<keyword evidence="2" id="KW-1185">Reference proteome</keyword>
<dbReference type="Proteomes" id="UP001164746">
    <property type="component" value="Chromosome 4"/>
</dbReference>
<reference evidence="1" key="1">
    <citation type="submission" date="2022-11" db="EMBL/GenBank/DDBJ databases">
        <title>Centuries of genome instability and evolution in soft-shell clam transmissible cancer (bioRxiv).</title>
        <authorList>
            <person name="Hart S.F.M."/>
            <person name="Yonemitsu M.A."/>
            <person name="Giersch R.M."/>
            <person name="Beal B.F."/>
            <person name="Arriagada G."/>
            <person name="Davis B.W."/>
            <person name="Ostrander E.A."/>
            <person name="Goff S.P."/>
            <person name="Metzger M.J."/>
        </authorList>
    </citation>
    <scope>NUCLEOTIDE SEQUENCE</scope>
    <source>
        <strain evidence="1">MELC-2E11</strain>
        <tissue evidence="1">Siphon/mantle</tissue>
    </source>
</reference>
<proteinExistence type="predicted"/>
<gene>
    <name evidence="1" type="ORF">MAR_008322</name>
</gene>
<organism evidence="1 2">
    <name type="scientific">Mya arenaria</name>
    <name type="common">Soft-shell clam</name>
    <dbReference type="NCBI Taxonomy" id="6604"/>
    <lineage>
        <taxon>Eukaryota</taxon>
        <taxon>Metazoa</taxon>
        <taxon>Spiralia</taxon>
        <taxon>Lophotrochozoa</taxon>
        <taxon>Mollusca</taxon>
        <taxon>Bivalvia</taxon>
        <taxon>Autobranchia</taxon>
        <taxon>Heteroconchia</taxon>
        <taxon>Euheterodonta</taxon>
        <taxon>Imparidentia</taxon>
        <taxon>Neoheterodontei</taxon>
        <taxon>Myida</taxon>
        <taxon>Myoidea</taxon>
        <taxon>Myidae</taxon>
        <taxon>Mya</taxon>
    </lineage>
</organism>